<gene>
    <name evidence="2" type="ORF">BDP27DRAFT_1359062</name>
</gene>
<dbReference type="AlphaFoldDB" id="A0A9P5Q5M4"/>
<keyword evidence="1" id="KW-0472">Membrane</keyword>
<keyword evidence="3" id="KW-1185">Reference proteome</keyword>
<reference evidence="2" key="1">
    <citation type="submission" date="2020-11" db="EMBL/GenBank/DDBJ databases">
        <authorList>
            <consortium name="DOE Joint Genome Institute"/>
            <person name="Ahrendt S."/>
            <person name="Riley R."/>
            <person name="Andreopoulos W."/>
            <person name="Labutti K."/>
            <person name="Pangilinan J."/>
            <person name="Ruiz-Duenas F.J."/>
            <person name="Barrasa J.M."/>
            <person name="Sanchez-Garcia M."/>
            <person name="Camarero S."/>
            <person name="Miyauchi S."/>
            <person name="Serrano A."/>
            <person name="Linde D."/>
            <person name="Babiker R."/>
            <person name="Drula E."/>
            <person name="Ayuso-Fernandez I."/>
            <person name="Pacheco R."/>
            <person name="Padilla G."/>
            <person name="Ferreira P."/>
            <person name="Barriuso J."/>
            <person name="Kellner H."/>
            <person name="Castanera R."/>
            <person name="Alfaro M."/>
            <person name="Ramirez L."/>
            <person name="Pisabarro A.G."/>
            <person name="Kuo A."/>
            <person name="Tritt A."/>
            <person name="Lipzen A."/>
            <person name="He G."/>
            <person name="Yan M."/>
            <person name="Ng V."/>
            <person name="Cullen D."/>
            <person name="Martin F."/>
            <person name="Rosso M.-N."/>
            <person name="Henrissat B."/>
            <person name="Hibbett D."/>
            <person name="Martinez A.T."/>
            <person name="Grigoriev I.V."/>
        </authorList>
    </citation>
    <scope>NUCLEOTIDE SEQUENCE</scope>
    <source>
        <strain evidence="2">AH 40177</strain>
    </source>
</reference>
<dbReference type="Proteomes" id="UP000772434">
    <property type="component" value="Unassembled WGS sequence"/>
</dbReference>
<keyword evidence="1" id="KW-1133">Transmembrane helix</keyword>
<evidence type="ECO:0000313" key="3">
    <source>
        <dbReference type="Proteomes" id="UP000772434"/>
    </source>
</evidence>
<dbReference type="EMBL" id="JADNRY010000011">
    <property type="protein sequence ID" value="KAF9074795.1"/>
    <property type="molecule type" value="Genomic_DNA"/>
</dbReference>
<name>A0A9P5Q5M4_9AGAR</name>
<evidence type="ECO:0000313" key="2">
    <source>
        <dbReference type="EMBL" id="KAF9074795.1"/>
    </source>
</evidence>
<feature type="transmembrane region" description="Helical" evidence="1">
    <location>
        <begin position="28"/>
        <end position="46"/>
    </location>
</feature>
<evidence type="ECO:0000256" key="1">
    <source>
        <dbReference type="SAM" id="Phobius"/>
    </source>
</evidence>
<proteinExistence type="predicted"/>
<comment type="caution">
    <text evidence="2">The sequence shown here is derived from an EMBL/GenBank/DDBJ whole genome shotgun (WGS) entry which is preliminary data.</text>
</comment>
<sequence>MPSLDCASLAGSESFAQNFIGSVSNPKILWIIASFLIFMTLIRRTLFPCVTLRGLESTIKSVDTLLKEHMGLGILPLNVASGISTSTDFCFVYGLGRGMLDCNKYMPHDRRLLDHGDPEHSLRYGFQAFLDGGTLTPWSFVIDAWTLKNNYVDAAHDLRLKSSSTFLKRHFRLSIPSPYTISFTYRQINALKQEIEHSIVCTLDSYYRPCSPALFSAALRHQGAGQQRAENSLTMS</sequence>
<protein>
    <submittedName>
        <fullName evidence="2">Uncharacterized protein</fullName>
    </submittedName>
</protein>
<accession>A0A9P5Q5M4</accession>
<keyword evidence="1" id="KW-0812">Transmembrane</keyword>
<organism evidence="2 3">
    <name type="scientific">Rhodocollybia butyracea</name>
    <dbReference type="NCBI Taxonomy" id="206335"/>
    <lineage>
        <taxon>Eukaryota</taxon>
        <taxon>Fungi</taxon>
        <taxon>Dikarya</taxon>
        <taxon>Basidiomycota</taxon>
        <taxon>Agaricomycotina</taxon>
        <taxon>Agaricomycetes</taxon>
        <taxon>Agaricomycetidae</taxon>
        <taxon>Agaricales</taxon>
        <taxon>Marasmiineae</taxon>
        <taxon>Omphalotaceae</taxon>
        <taxon>Rhodocollybia</taxon>
    </lineage>
</organism>